<feature type="transmembrane region" description="Helical" evidence="5">
    <location>
        <begin position="162"/>
        <end position="181"/>
    </location>
</feature>
<dbReference type="InterPro" id="IPR020846">
    <property type="entry name" value="MFS_dom"/>
</dbReference>
<feature type="transmembrane region" description="Helical" evidence="5">
    <location>
        <begin position="73"/>
        <end position="93"/>
    </location>
</feature>
<dbReference type="SUPFAM" id="SSF103473">
    <property type="entry name" value="MFS general substrate transporter"/>
    <property type="match status" value="1"/>
</dbReference>
<evidence type="ECO:0000256" key="5">
    <source>
        <dbReference type="SAM" id="Phobius"/>
    </source>
</evidence>
<feature type="transmembrane region" description="Helical" evidence="5">
    <location>
        <begin position="340"/>
        <end position="361"/>
    </location>
</feature>
<organism evidence="7">
    <name type="scientific">hydrothermal vent metagenome</name>
    <dbReference type="NCBI Taxonomy" id="652676"/>
    <lineage>
        <taxon>unclassified sequences</taxon>
        <taxon>metagenomes</taxon>
        <taxon>ecological metagenomes</taxon>
    </lineage>
</organism>
<keyword evidence="2 5" id="KW-0812">Transmembrane</keyword>
<evidence type="ECO:0000256" key="3">
    <source>
        <dbReference type="ARBA" id="ARBA00022989"/>
    </source>
</evidence>
<protein>
    <submittedName>
        <fullName evidence="7">Uncharacterized MFS-type transporter</fullName>
    </submittedName>
</protein>
<gene>
    <name evidence="7" type="ORF">MNBD_PLANCTO02-2943</name>
</gene>
<dbReference type="PROSITE" id="PS50850">
    <property type="entry name" value="MFS"/>
    <property type="match status" value="1"/>
</dbReference>
<dbReference type="GO" id="GO:0046943">
    <property type="term" value="F:carboxylic acid transmembrane transporter activity"/>
    <property type="evidence" value="ECO:0007669"/>
    <property type="project" value="TreeGrafter"/>
</dbReference>
<dbReference type="Pfam" id="PF07690">
    <property type="entry name" value="MFS_1"/>
    <property type="match status" value="1"/>
</dbReference>
<reference evidence="7" key="1">
    <citation type="submission" date="2018-06" db="EMBL/GenBank/DDBJ databases">
        <authorList>
            <person name="Zhirakovskaya E."/>
        </authorList>
    </citation>
    <scope>NUCLEOTIDE SEQUENCE</scope>
</reference>
<feature type="transmembrane region" description="Helical" evidence="5">
    <location>
        <begin position="401"/>
        <end position="422"/>
    </location>
</feature>
<evidence type="ECO:0000256" key="4">
    <source>
        <dbReference type="ARBA" id="ARBA00023136"/>
    </source>
</evidence>
<dbReference type="InterPro" id="IPR011701">
    <property type="entry name" value="MFS"/>
</dbReference>
<proteinExistence type="predicted"/>
<feature type="transmembrane region" description="Helical" evidence="5">
    <location>
        <begin position="187"/>
        <end position="206"/>
    </location>
</feature>
<dbReference type="EMBL" id="UOGL01000248">
    <property type="protein sequence ID" value="VAX38702.1"/>
    <property type="molecule type" value="Genomic_DNA"/>
</dbReference>
<dbReference type="GO" id="GO:0005886">
    <property type="term" value="C:plasma membrane"/>
    <property type="evidence" value="ECO:0007669"/>
    <property type="project" value="TreeGrafter"/>
</dbReference>
<comment type="subcellular location">
    <subcellularLocation>
        <location evidence="1">Membrane</location>
        <topology evidence="1">Multi-pass membrane protein</topology>
    </subcellularLocation>
</comment>
<sequence>MSEIEPSTLEDQQPWYKVVTKYQWLVLLIASAGWIFDVYEGQIFNITSGSMFEEILRNDGIDHKENKVFYKDMFLGIFLLGGTVGGLWFGSLADKHGRRPIMMITILMYSIFSGLTYFADTLWHVAVLRFFVAMGVGGEWAIAASLVAEVFPKRFRAQASGIFHASSVLGTWLAAFVGILVGMNWRYAYLFGILPAILILVVRILIKEPEKWQTTKTESNALPAGSFSDLLGNKNWNKNAFLGMLLAAVGLATFWSVVVAGQGLAMQMLLAAGTKPAEASTSAKFAYGFIQTAGGGLGLLTFGPMAAKWGRKKVFFFFHLMAIIMVPIACYVPQTYQQLLFILPVFGFFTLGMHAGYAIYFPELFPTHLRATGTSFCFNGGRLLAVPLLFLSGYLKESHVLGLTTAVSLLSLLYLLGIVVILF</sequence>
<feature type="transmembrane region" description="Helical" evidence="5">
    <location>
        <begin position="240"/>
        <end position="265"/>
    </location>
</feature>
<evidence type="ECO:0000256" key="2">
    <source>
        <dbReference type="ARBA" id="ARBA00022692"/>
    </source>
</evidence>
<evidence type="ECO:0000313" key="7">
    <source>
        <dbReference type="EMBL" id="VAX38702.1"/>
    </source>
</evidence>
<feature type="domain" description="Major facilitator superfamily (MFS) profile" evidence="6">
    <location>
        <begin position="26"/>
        <end position="423"/>
    </location>
</feature>
<dbReference type="PANTHER" id="PTHR23508:SF10">
    <property type="entry name" value="CARBOXYLIC ACID TRANSPORTER PROTEIN HOMOLOG"/>
    <property type="match status" value="1"/>
</dbReference>
<feature type="transmembrane region" description="Helical" evidence="5">
    <location>
        <begin position="125"/>
        <end position="150"/>
    </location>
</feature>
<feature type="transmembrane region" description="Helical" evidence="5">
    <location>
        <begin position="285"/>
        <end position="302"/>
    </location>
</feature>
<accession>A0A3B1DD54</accession>
<feature type="transmembrane region" description="Helical" evidence="5">
    <location>
        <begin position="100"/>
        <end position="119"/>
    </location>
</feature>
<feature type="transmembrane region" description="Helical" evidence="5">
    <location>
        <begin position="373"/>
        <end position="395"/>
    </location>
</feature>
<dbReference type="PANTHER" id="PTHR23508">
    <property type="entry name" value="CARBOXYLIC ACID TRANSPORTER PROTEIN HOMOLOG"/>
    <property type="match status" value="1"/>
</dbReference>
<evidence type="ECO:0000256" key="1">
    <source>
        <dbReference type="ARBA" id="ARBA00004141"/>
    </source>
</evidence>
<dbReference type="AlphaFoldDB" id="A0A3B1DD54"/>
<evidence type="ECO:0000259" key="6">
    <source>
        <dbReference type="PROSITE" id="PS50850"/>
    </source>
</evidence>
<dbReference type="InterPro" id="IPR036259">
    <property type="entry name" value="MFS_trans_sf"/>
</dbReference>
<dbReference type="Gene3D" id="1.20.1250.20">
    <property type="entry name" value="MFS general substrate transporter like domains"/>
    <property type="match status" value="2"/>
</dbReference>
<feature type="non-terminal residue" evidence="7">
    <location>
        <position position="423"/>
    </location>
</feature>
<feature type="transmembrane region" description="Helical" evidence="5">
    <location>
        <begin position="314"/>
        <end position="334"/>
    </location>
</feature>
<name>A0A3B1DD54_9ZZZZ</name>
<keyword evidence="3 5" id="KW-1133">Transmembrane helix</keyword>
<keyword evidence="4 5" id="KW-0472">Membrane</keyword>